<gene>
    <name evidence="1" type="ORF">AWN73_19425</name>
</gene>
<dbReference type="InterPro" id="IPR046592">
    <property type="entry name" value="DUF6650"/>
</dbReference>
<dbReference type="Pfam" id="PF20355">
    <property type="entry name" value="DUF6650"/>
    <property type="match status" value="1"/>
</dbReference>
<accession>A0A2S7F5U0</accession>
<evidence type="ECO:0000313" key="1">
    <source>
        <dbReference type="EMBL" id="PPV12217.1"/>
    </source>
</evidence>
<dbReference type="AlphaFoldDB" id="A0A2S7F5U0"/>
<sequence>MTIIKKKNGLGIRINGISTPFGGISWGYTEKEKQEDYEAVQLLFIFLEGKRLITLPFSRNVDAPFYKDMEWCSLSAIDLKNKIFGILSKYKLPSDVINELQSMINHCNSLLEGIASLDSKKVIINNNYNKLQKHDDFLNMIDNFKKNIFYHIKFLSEKYSIEFKAV</sequence>
<dbReference type="RefSeq" id="WP_104675680.1">
    <property type="nucleotide sequence ID" value="NZ_CANCWB010000013.1"/>
</dbReference>
<dbReference type="EMBL" id="LRDH01000153">
    <property type="protein sequence ID" value="PPV12217.1"/>
    <property type="molecule type" value="Genomic_DNA"/>
</dbReference>
<evidence type="ECO:0000313" key="2">
    <source>
        <dbReference type="Proteomes" id="UP000238081"/>
    </source>
</evidence>
<comment type="caution">
    <text evidence="1">The sequence shown here is derived from an EMBL/GenBank/DDBJ whole genome shotgun (WGS) entry which is preliminary data.</text>
</comment>
<name>A0A2S7F5U0_CLOBU</name>
<reference evidence="1 2" key="1">
    <citation type="submission" date="2016-01" db="EMBL/GenBank/DDBJ databases">
        <title>Characterization of the Clostridium difficile lineages that are prevalent in Hong Kong and China.</title>
        <authorList>
            <person name="Kwok J.S.-L."/>
            <person name="Lam W.-Y."/>
            <person name="Ip M."/>
            <person name="Chan T.-F."/>
            <person name="Hawkey P.M."/>
            <person name="Tsui S.K.-W."/>
        </authorList>
    </citation>
    <scope>NUCLEOTIDE SEQUENCE [LARGE SCALE GENOMIC DNA]</scope>
    <source>
        <strain evidence="1 2">300064</strain>
    </source>
</reference>
<dbReference type="Proteomes" id="UP000238081">
    <property type="component" value="Unassembled WGS sequence"/>
</dbReference>
<proteinExistence type="predicted"/>
<protein>
    <submittedName>
        <fullName evidence="1">Uncharacterized protein</fullName>
    </submittedName>
</protein>
<organism evidence="1 2">
    <name type="scientific">Clostridium butyricum</name>
    <dbReference type="NCBI Taxonomy" id="1492"/>
    <lineage>
        <taxon>Bacteria</taxon>
        <taxon>Bacillati</taxon>
        <taxon>Bacillota</taxon>
        <taxon>Clostridia</taxon>
        <taxon>Eubacteriales</taxon>
        <taxon>Clostridiaceae</taxon>
        <taxon>Clostridium</taxon>
    </lineage>
</organism>